<protein>
    <submittedName>
        <fullName evidence="1">Uncharacterized protein</fullName>
    </submittedName>
</protein>
<proteinExistence type="predicted"/>
<sequence>MSTAQLTADAARLIGYGLRPRLVPARDDAYRALILRARTDDEFAAAVQAVAAGLDLVVLEISERSGLVVGATEDSVFALRMSEYSRRAGGEGRAAERVVHALAHLGAATLAFPRPADLANEAYLGRITVEGVEAFVREAANRLAAAAADTDAGDVAVDEPGLEAAWRVYARRAQTGSTGDGRKLATSTTGIVGKALNFLADQGLLVRTGDERGGTFRTTPRYRAQVREAGVVMFDELLRLGITEISDGSATIAVGWTAGALGEL</sequence>
<accession>A0ABY5ZCC3</accession>
<dbReference type="RefSeq" id="WP_260729199.1">
    <property type="nucleotide sequence ID" value="NZ_BAAABS010000075.1"/>
</dbReference>
<keyword evidence="2" id="KW-1185">Reference proteome</keyword>
<evidence type="ECO:0000313" key="1">
    <source>
        <dbReference type="EMBL" id="UWZ39771.1"/>
    </source>
</evidence>
<dbReference type="EMBL" id="CP073721">
    <property type="protein sequence ID" value="UWZ39771.1"/>
    <property type="molecule type" value="Genomic_DNA"/>
</dbReference>
<gene>
    <name evidence="1" type="ORF">Drose_17030</name>
</gene>
<name>A0ABY5ZCC3_9ACTN</name>
<dbReference type="Proteomes" id="UP001058271">
    <property type="component" value="Chromosome"/>
</dbReference>
<organism evidence="1 2">
    <name type="scientific">Dactylosporangium roseum</name>
    <dbReference type="NCBI Taxonomy" id="47989"/>
    <lineage>
        <taxon>Bacteria</taxon>
        <taxon>Bacillati</taxon>
        <taxon>Actinomycetota</taxon>
        <taxon>Actinomycetes</taxon>
        <taxon>Micromonosporales</taxon>
        <taxon>Micromonosporaceae</taxon>
        <taxon>Dactylosporangium</taxon>
    </lineage>
</organism>
<reference evidence="1" key="1">
    <citation type="submission" date="2021-04" db="EMBL/GenBank/DDBJ databases">
        <title>Biosynthetic gene clusters of Dactylosporangioum roseum.</title>
        <authorList>
            <person name="Hartkoorn R.C."/>
            <person name="Beaudoing E."/>
            <person name="Hot D."/>
            <person name="Moureu S."/>
        </authorList>
    </citation>
    <scope>NUCLEOTIDE SEQUENCE</scope>
    <source>
        <strain evidence="1">NRRL B-16295</strain>
    </source>
</reference>
<evidence type="ECO:0000313" key="2">
    <source>
        <dbReference type="Proteomes" id="UP001058271"/>
    </source>
</evidence>